<dbReference type="OrthoDB" id="36353at10239"/>
<reference evidence="2" key="1">
    <citation type="journal article" date="2008" name="J. Virol.">
        <title>Structure of the acidianus filamentous virus 3 and comparative genomics of related archaeal lipothrixviruses.</title>
        <authorList>
            <person name="Vestergaard G."/>
            <person name="Aramayo R."/>
            <person name="Basta T."/>
            <person name="Haring M."/>
            <person name="Peng X."/>
            <person name="Brugger K."/>
            <person name="Chen L."/>
            <person name="Rachel R."/>
            <person name="Boisset N."/>
            <person name="Garrett R.A."/>
            <person name="Prangishvili D."/>
        </authorList>
    </citation>
    <scope>NUCLEOTIDE SEQUENCE [LARGE SCALE GENOMIC DNA]</scope>
</reference>
<protein>
    <submittedName>
        <fullName evidence="1">Uncharacterized protein</fullName>
    </submittedName>
</protein>
<evidence type="ECO:0000313" key="2">
    <source>
        <dbReference type="Proteomes" id="UP000001310"/>
    </source>
</evidence>
<keyword evidence="2" id="KW-1185">Reference proteome</keyword>
<proteinExistence type="predicted"/>
<name>A7WK92_9VIRU</name>
<dbReference type="RefSeq" id="YP_001604344.1">
    <property type="nucleotide sequence ID" value="NC_010155.1"/>
</dbReference>
<organism evidence="1 2">
    <name type="scientific">Betalipothrixvirus acidiani</name>
    <dbReference type="NCBI Taxonomy" id="346881"/>
    <lineage>
        <taxon>Viruses</taxon>
        <taxon>Adnaviria</taxon>
        <taxon>Zilligvirae</taxon>
        <taxon>Taleaviricota</taxon>
        <taxon>Tokiviricetes</taxon>
        <taxon>Ligamenvirales</taxon>
        <taxon>Lipothrixviridae</taxon>
        <taxon>Betalipothrixvirus</taxon>
    </lineage>
</organism>
<sequence length="76" mass="8986">MMYVVTVVNDKGQVITQRTFNNYCDMEDYANLLIEISRKIEERKTKDITKILKKDVKNLIRATEIEDKFVIAEMEV</sequence>
<dbReference type="EMBL" id="AM087120">
    <property type="protein sequence ID" value="CAJ31493.1"/>
    <property type="molecule type" value="Genomic_DNA"/>
</dbReference>
<accession>A7WK92</accession>
<dbReference type="KEGG" id="vg:5797801"/>
<dbReference type="GeneID" id="5797801"/>
<dbReference type="Proteomes" id="UP000001310">
    <property type="component" value="Segment"/>
</dbReference>
<evidence type="ECO:0000313" key="1">
    <source>
        <dbReference type="EMBL" id="CAJ31493.1"/>
    </source>
</evidence>